<name>A0A9P0KWB9_ACAOB</name>
<accession>A0A9P0KWB9</accession>
<dbReference type="Proteomes" id="UP001152888">
    <property type="component" value="Unassembled WGS sequence"/>
</dbReference>
<evidence type="ECO:0000313" key="2">
    <source>
        <dbReference type="Proteomes" id="UP001152888"/>
    </source>
</evidence>
<evidence type="ECO:0000313" key="1">
    <source>
        <dbReference type="EMBL" id="CAH1983811.1"/>
    </source>
</evidence>
<dbReference type="AlphaFoldDB" id="A0A9P0KWB9"/>
<dbReference type="EMBL" id="CAKOFQ010006946">
    <property type="protein sequence ID" value="CAH1983811.1"/>
    <property type="molecule type" value="Genomic_DNA"/>
</dbReference>
<keyword evidence="2" id="KW-1185">Reference proteome</keyword>
<proteinExistence type="predicted"/>
<sequence>MANKYYKLLCNLPWNTWNERNKKLYLFMLMNSNEGLSITCYGVKFLNLVYLMHGLKTIYSLGCVVAKMK</sequence>
<organism evidence="1 2">
    <name type="scientific">Acanthoscelides obtectus</name>
    <name type="common">Bean weevil</name>
    <name type="synonym">Bruchus obtectus</name>
    <dbReference type="NCBI Taxonomy" id="200917"/>
    <lineage>
        <taxon>Eukaryota</taxon>
        <taxon>Metazoa</taxon>
        <taxon>Ecdysozoa</taxon>
        <taxon>Arthropoda</taxon>
        <taxon>Hexapoda</taxon>
        <taxon>Insecta</taxon>
        <taxon>Pterygota</taxon>
        <taxon>Neoptera</taxon>
        <taxon>Endopterygota</taxon>
        <taxon>Coleoptera</taxon>
        <taxon>Polyphaga</taxon>
        <taxon>Cucujiformia</taxon>
        <taxon>Chrysomeloidea</taxon>
        <taxon>Chrysomelidae</taxon>
        <taxon>Bruchinae</taxon>
        <taxon>Bruchini</taxon>
        <taxon>Acanthoscelides</taxon>
    </lineage>
</organism>
<comment type="caution">
    <text evidence="1">The sequence shown here is derived from an EMBL/GenBank/DDBJ whole genome shotgun (WGS) entry which is preliminary data.</text>
</comment>
<protein>
    <submittedName>
        <fullName evidence="1">Uncharacterized protein</fullName>
    </submittedName>
</protein>
<dbReference type="OrthoDB" id="7550533at2759"/>
<gene>
    <name evidence="1" type="ORF">ACAOBT_LOCUS15758</name>
</gene>
<reference evidence="1" key="1">
    <citation type="submission" date="2022-03" db="EMBL/GenBank/DDBJ databases">
        <authorList>
            <person name="Sayadi A."/>
        </authorList>
    </citation>
    <scope>NUCLEOTIDE SEQUENCE</scope>
</reference>